<evidence type="ECO:0000256" key="11">
    <source>
        <dbReference type="PROSITE-ProRule" id="PRU00146"/>
    </source>
</evidence>
<feature type="domain" description="PHD-type" evidence="13">
    <location>
        <begin position="650"/>
        <end position="699"/>
    </location>
</feature>
<dbReference type="Gene3D" id="3.30.40.10">
    <property type="entry name" value="Zinc/RING finger domain, C3HC4 (zinc finger)"/>
    <property type="match status" value="1"/>
</dbReference>
<keyword evidence="3" id="KW-0341">Growth regulation</keyword>
<feature type="binding site" evidence="10">
    <location>
        <position position="653"/>
    </location>
    <ligand>
        <name>Zn(2+)</name>
        <dbReference type="ChEBI" id="CHEBI:29105"/>
        <label>1</label>
    </ligand>
</feature>
<dbReference type="InterPro" id="IPR001965">
    <property type="entry name" value="Znf_PHD"/>
</dbReference>
<dbReference type="InterPro" id="IPR019786">
    <property type="entry name" value="Zinc_finger_PHD-type_CS"/>
</dbReference>
<keyword evidence="8" id="KW-0804">Transcription</keyword>
<dbReference type="InterPro" id="IPR028651">
    <property type="entry name" value="ING_fam"/>
</dbReference>
<dbReference type="GO" id="GO:0005634">
    <property type="term" value="C:nucleus"/>
    <property type="evidence" value="ECO:0007669"/>
    <property type="project" value="UniProtKB-SubCell"/>
</dbReference>
<evidence type="ECO:0000256" key="12">
    <source>
        <dbReference type="SAM" id="MobiDB-lite"/>
    </source>
</evidence>
<dbReference type="eggNOG" id="KOG1973">
    <property type="taxonomic scope" value="Eukaryota"/>
</dbReference>
<evidence type="ECO:0000256" key="1">
    <source>
        <dbReference type="ARBA" id="ARBA00004123"/>
    </source>
</evidence>
<dbReference type="InterPro" id="IPR011011">
    <property type="entry name" value="Znf_FYVE_PHD"/>
</dbReference>
<sequence length="728" mass="79842">MPPLLDPIPSTSPLSSLSSSDSFVTATGASPSNPLDVTITDISSPDEADASSPYHKARQLPPELKHHCQIYLEENLPLITLNLLNSLLSPRQDSIKNGAIFCAPPNQLGLLSTILVHPDFTTRPKEPGWPEAVTESLVYLRSLLSLVGPLNARFDDAFRFASGSRYSRGTTPRSDSELDDDDHDDDKHGNTPLASKYGKDGIWARGQDFFGVVGWAFNCSVLYPNRWRYWREWLEFMLDVLEADLHERHRLDVESGGDDGQDDPQPLLLQKSILATYIAQRTGRNAGGLKWIMKAIFADGSNNANSLFQEVWHKEHKGLSKNALNKRKRATVNIEKGDFGGWLDDDSVYSSQASEPPTPQKRRTNLGNVAGEDFQALEPAFVESIPLRQRLFSLLSYLSFHLPAAPPLPLSDLYESYENTARTLPLPIFTALINSSASALRVDSQITLCQGMLSVLMPSGALSPAKVDRARCDAGGVSPEILERCFLPYPANTIAPADNAKVSLLVENLANIVLRDGGGEIFSSPGFREAVEKGVRAREEKAKRKVVGGRGGRGRAAGAGGEDEVEARLVLEMSGERLRVLADVVDGIDGDDEGEGMDVEEDEVEETFITARSSGVDDNDDDNDDDNGDTPRSRHHHRKGRGRGRSPIIVVHCICHGPSQGDMIACDNPDCPVQWYHYECVGLRTAPKGRWFCPDCAKKRTQAVGRNTRSMGKGKAKAKDVARVLRGL</sequence>
<keyword evidence="15" id="KW-1185">Reference proteome</keyword>
<keyword evidence="9" id="KW-0539">Nucleus</keyword>
<feature type="binding site" evidence="10">
    <location>
        <position position="677"/>
    </location>
    <ligand>
        <name>Zn(2+)</name>
        <dbReference type="ChEBI" id="CHEBI:29105"/>
        <label>1</label>
    </ligand>
</feature>
<feature type="compositionally biased region" description="Low complexity" evidence="12">
    <location>
        <begin position="7"/>
        <end position="22"/>
    </location>
</feature>
<dbReference type="HOGENOM" id="CLU_014331_1_0_1"/>
<name>M7T137_EUTLA</name>
<feature type="compositionally biased region" description="Polar residues" evidence="12">
    <location>
        <begin position="23"/>
        <end position="43"/>
    </location>
</feature>
<evidence type="ECO:0000256" key="8">
    <source>
        <dbReference type="ARBA" id="ARBA00023163"/>
    </source>
</evidence>
<evidence type="ECO:0000256" key="6">
    <source>
        <dbReference type="ARBA" id="ARBA00022833"/>
    </source>
</evidence>
<dbReference type="OrthoDB" id="5411773at2759"/>
<feature type="binding site" evidence="10">
    <location>
        <position position="680"/>
    </location>
    <ligand>
        <name>Zn(2+)</name>
        <dbReference type="ChEBI" id="CHEBI:29105"/>
        <label>1</label>
    </ligand>
</feature>
<feature type="region of interest" description="Disordered" evidence="12">
    <location>
        <begin position="165"/>
        <end position="192"/>
    </location>
</feature>
<dbReference type="PROSITE" id="PS01359">
    <property type="entry name" value="ZF_PHD_1"/>
    <property type="match status" value="1"/>
</dbReference>
<evidence type="ECO:0000313" key="15">
    <source>
        <dbReference type="Proteomes" id="UP000012174"/>
    </source>
</evidence>
<comment type="subcellular location">
    <subcellularLocation>
        <location evidence="1">Nucleus</location>
    </subcellularLocation>
</comment>
<dbReference type="PANTHER" id="PTHR10333">
    <property type="entry name" value="INHIBITOR OF GROWTH PROTEIN"/>
    <property type="match status" value="1"/>
</dbReference>
<dbReference type="STRING" id="1287681.M7T137"/>
<dbReference type="GO" id="GO:0008270">
    <property type="term" value="F:zinc ion binding"/>
    <property type="evidence" value="ECO:0007669"/>
    <property type="project" value="UniProtKB-KW"/>
</dbReference>
<comment type="similarity">
    <text evidence="2">Belongs to the ING family.</text>
</comment>
<dbReference type="PROSITE" id="PS50016">
    <property type="entry name" value="ZF_PHD_2"/>
    <property type="match status" value="1"/>
</dbReference>
<dbReference type="InterPro" id="IPR019787">
    <property type="entry name" value="Znf_PHD-finger"/>
</dbReference>
<evidence type="ECO:0000259" key="13">
    <source>
        <dbReference type="PROSITE" id="PS50016"/>
    </source>
</evidence>
<feature type="region of interest" description="Disordered" evidence="12">
    <location>
        <begin position="1"/>
        <end position="55"/>
    </location>
</feature>
<evidence type="ECO:0000256" key="7">
    <source>
        <dbReference type="ARBA" id="ARBA00023015"/>
    </source>
</evidence>
<dbReference type="CDD" id="cd15505">
    <property type="entry name" value="PHD_ING"/>
    <property type="match status" value="1"/>
</dbReference>
<evidence type="ECO:0000256" key="10">
    <source>
        <dbReference type="PIRSR" id="PIRSR628651-51"/>
    </source>
</evidence>
<keyword evidence="4 10" id="KW-0479">Metal-binding</keyword>
<evidence type="ECO:0000256" key="5">
    <source>
        <dbReference type="ARBA" id="ARBA00022771"/>
    </source>
</evidence>
<accession>M7T137</accession>
<dbReference type="PANTHER" id="PTHR10333:SF103">
    <property type="entry name" value="INHIBITOR OF GROWTH PROTEIN 3"/>
    <property type="match status" value="1"/>
</dbReference>
<dbReference type="SUPFAM" id="SSF57903">
    <property type="entry name" value="FYVE/PHD zinc finger"/>
    <property type="match status" value="1"/>
</dbReference>
<keyword evidence="5 11" id="KW-0863">Zinc-finger</keyword>
<organism evidence="14 15">
    <name type="scientific">Eutypa lata (strain UCR-EL1)</name>
    <name type="common">Grapevine dieback disease fungus</name>
    <name type="synonym">Eutypa armeniacae</name>
    <dbReference type="NCBI Taxonomy" id="1287681"/>
    <lineage>
        <taxon>Eukaryota</taxon>
        <taxon>Fungi</taxon>
        <taxon>Dikarya</taxon>
        <taxon>Ascomycota</taxon>
        <taxon>Pezizomycotina</taxon>
        <taxon>Sordariomycetes</taxon>
        <taxon>Xylariomycetidae</taxon>
        <taxon>Xylariales</taxon>
        <taxon>Diatrypaceae</taxon>
        <taxon>Eutypa</taxon>
    </lineage>
</organism>
<feature type="binding site" evidence="10">
    <location>
        <position position="693"/>
    </location>
    <ligand>
        <name>Zn(2+)</name>
        <dbReference type="ChEBI" id="CHEBI:29105"/>
        <label>2</label>
    </ligand>
</feature>
<dbReference type="KEGG" id="ela:UCREL1_2422"/>
<dbReference type="GO" id="GO:0000785">
    <property type="term" value="C:chromatin"/>
    <property type="evidence" value="ECO:0007669"/>
    <property type="project" value="UniProtKB-ARBA"/>
</dbReference>
<proteinExistence type="inferred from homology"/>
<dbReference type="InterPro" id="IPR013083">
    <property type="entry name" value="Znf_RING/FYVE/PHD"/>
</dbReference>
<feature type="compositionally biased region" description="Basic residues" evidence="12">
    <location>
        <begin position="633"/>
        <end position="643"/>
    </location>
</feature>
<gene>
    <name evidence="14" type="ORF">UCREL1_2422</name>
</gene>
<feature type="binding site" evidence="10">
    <location>
        <position position="655"/>
    </location>
    <ligand>
        <name>Zn(2+)</name>
        <dbReference type="ChEBI" id="CHEBI:29105"/>
        <label>1</label>
    </ligand>
</feature>
<evidence type="ECO:0000256" key="9">
    <source>
        <dbReference type="ARBA" id="ARBA00023242"/>
    </source>
</evidence>
<keyword evidence="6 10" id="KW-0862">Zinc</keyword>
<protein>
    <submittedName>
        <fullName evidence="14">Putative major facilitator superfamily transporter protein</fullName>
    </submittedName>
</protein>
<reference evidence="15" key="1">
    <citation type="journal article" date="2013" name="Genome Announc.">
        <title>Draft genome sequence of the grapevine dieback fungus Eutypa lata UCR-EL1.</title>
        <authorList>
            <person name="Blanco-Ulate B."/>
            <person name="Rolshausen P.E."/>
            <person name="Cantu D."/>
        </authorList>
    </citation>
    <scope>NUCLEOTIDE SEQUENCE [LARGE SCALE GENOMIC DNA]</scope>
    <source>
        <strain evidence="15">UCR-EL1</strain>
    </source>
</reference>
<feature type="compositionally biased region" description="Acidic residues" evidence="12">
    <location>
        <begin position="617"/>
        <end position="628"/>
    </location>
</feature>
<dbReference type="AlphaFoldDB" id="M7T137"/>
<dbReference type="Proteomes" id="UP000012174">
    <property type="component" value="Unassembled WGS sequence"/>
</dbReference>
<evidence type="ECO:0000256" key="2">
    <source>
        <dbReference type="ARBA" id="ARBA00010210"/>
    </source>
</evidence>
<evidence type="ECO:0000256" key="3">
    <source>
        <dbReference type="ARBA" id="ARBA00022604"/>
    </source>
</evidence>
<feature type="binding site" evidence="10">
    <location>
        <position position="696"/>
    </location>
    <ligand>
        <name>Zn(2+)</name>
        <dbReference type="ChEBI" id="CHEBI:29105"/>
        <label>2</label>
    </ligand>
</feature>
<feature type="region of interest" description="Disordered" evidence="12">
    <location>
        <begin position="611"/>
        <end position="643"/>
    </location>
</feature>
<dbReference type="OMA" id="IGWAFNC"/>
<evidence type="ECO:0000256" key="4">
    <source>
        <dbReference type="ARBA" id="ARBA00022723"/>
    </source>
</evidence>
<evidence type="ECO:0000313" key="14">
    <source>
        <dbReference type="EMBL" id="EMR70553.1"/>
    </source>
</evidence>
<keyword evidence="7" id="KW-0805">Transcription regulation</keyword>
<dbReference type="SMART" id="SM00249">
    <property type="entry name" value="PHD"/>
    <property type="match status" value="1"/>
</dbReference>
<dbReference type="EMBL" id="KB705841">
    <property type="protein sequence ID" value="EMR70553.1"/>
    <property type="molecule type" value="Genomic_DNA"/>
</dbReference>
<feature type="binding site" evidence="10">
    <location>
        <position position="671"/>
    </location>
    <ligand>
        <name>Zn(2+)</name>
        <dbReference type="ChEBI" id="CHEBI:29105"/>
        <label>2</label>
    </ligand>
</feature>
<feature type="binding site" evidence="10">
    <location>
        <position position="666"/>
    </location>
    <ligand>
        <name>Zn(2+)</name>
        <dbReference type="ChEBI" id="CHEBI:29105"/>
        <label>2</label>
    </ligand>
</feature>